<keyword evidence="1" id="KW-0732">Signal</keyword>
<evidence type="ECO:0000313" key="2">
    <source>
        <dbReference type="EMBL" id="MBE9031563.1"/>
    </source>
</evidence>
<dbReference type="EMBL" id="JADEXQ010000068">
    <property type="protein sequence ID" value="MBE9031563.1"/>
    <property type="molecule type" value="Genomic_DNA"/>
</dbReference>
<protein>
    <submittedName>
        <fullName evidence="2">DUF4331 domain-containing protein</fullName>
    </submittedName>
</protein>
<sequence>MAQTLNFRRLPIKSLLVLTLLFAGTGTVLTATNFVNASDHDDGEVDTKGRNLNLTDLYVFREKDQNPQASADDLVFVMNTNPRSVARQQYFFSTRARYQFHVTRVNNKDAMATGRSHMIIRMKFGKPDKNQSQPVTVTVLGNGKPRSFRAQTTPLNQPAQSYQGRVGQHHIAMFAGLREDPFFFDVEQFFRVRAGARKTGPAVGFRDPSKALDFAKGYNVNTVALRVPIKLLQAGTDAKVFDVWQTISLPGRGGRYRQVERLGRPGINEGLIVQNNLLNTLNKVSPSFEAAALAGKQPQAKLAAPVIADASRTLKALGNNDQRTQALLQAFLPDVMRIDTTGKSGYGAALNALGSPIRGRLLKDDVIDTTLSVLTNGAVPSDNVSYEGTPGNTAQGHQPLERRFPYLAKPN</sequence>
<dbReference type="Proteomes" id="UP000625316">
    <property type="component" value="Unassembled WGS sequence"/>
</dbReference>
<gene>
    <name evidence="2" type="ORF">IQ266_17660</name>
</gene>
<evidence type="ECO:0000313" key="3">
    <source>
        <dbReference type="Proteomes" id="UP000625316"/>
    </source>
</evidence>
<feature type="chain" id="PRO_5037117011" evidence="1">
    <location>
        <begin position="31"/>
        <end position="411"/>
    </location>
</feature>
<dbReference type="InterPro" id="IPR025566">
    <property type="entry name" value="DUF4331"/>
</dbReference>
<accession>A0A928Z5K4</accession>
<dbReference type="AlphaFoldDB" id="A0A928Z5K4"/>
<evidence type="ECO:0000256" key="1">
    <source>
        <dbReference type="SAM" id="SignalP"/>
    </source>
</evidence>
<organism evidence="2 3">
    <name type="scientific">Romeriopsis navalis LEGE 11480</name>
    <dbReference type="NCBI Taxonomy" id="2777977"/>
    <lineage>
        <taxon>Bacteria</taxon>
        <taxon>Bacillati</taxon>
        <taxon>Cyanobacteriota</taxon>
        <taxon>Cyanophyceae</taxon>
        <taxon>Leptolyngbyales</taxon>
        <taxon>Leptolyngbyaceae</taxon>
        <taxon>Romeriopsis</taxon>
        <taxon>Romeriopsis navalis</taxon>
    </lineage>
</organism>
<keyword evidence="3" id="KW-1185">Reference proteome</keyword>
<name>A0A928Z5K4_9CYAN</name>
<comment type="caution">
    <text evidence="2">The sequence shown here is derived from an EMBL/GenBank/DDBJ whole genome shotgun (WGS) entry which is preliminary data.</text>
</comment>
<dbReference type="Pfam" id="PF14224">
    <property type="entry name" value="DUF4331"/>
    <property type="match status" value="1"/>
</dbReference>
<feature type="signal peptide" evidence="1">
    <location>
        <begin position="1"/>
        <end position="30"/>
    </location>
</feature>
<proteinExistence type="predicted"/>
<reference evidence="2" key="1">
    <citation type="submission" date="2020-10" db="EMBL/GenBank/DDBJ databases">
        <authorList>
            <person name="Castelo-Branco R."/>
            <person name="Eusebio N."/>
            <person name="Adriana R."/>
            <person name="Vieira A."/>
            <person name="Brugerolle De Fraissinette N."/>
            <person name="Rezende De Castro R."/>
            <person name="Schneider M.P."/>
            <person name="Vasconcelos V."/>
            <person name="Leao P.N."/>
        </authorList>
    </citation>
    <scope>NUCLEOTIDE SEQUENCE</scope>
    <source>
        <strain evidence="2">LEGE 11480</strain>
    </source>
</reference>